<name>A0A645IPL8_9ZZZZ</name>
<dbReference type="EMBL" id="VSSQ01119703">
    <property type="protein sequence ID" value="MPN53016.1"/>
    <property type="molecule type" value="Genomic_DNA"/>
</dbReference>
<dbReference type="AlphaFoldDB" id="A0A645IPL8"/>
<protein>
    <recommendedName>
        <fullName evidence="2">DUF5320 domain-containing protein</fullName>
    </recommendedName>
</protein>
<comment type="caution">
    <text evidence="1">The sequence shown here is derived from an EMBL/GenBank/DDBJ whole genome shotgun (WGS) entry which is preliminary data.</text>
</comment>
<dbReference type="InterPro" id="IPR035205">
    <property type="entry name" value="DUF5320"/>
</dbReference>
<proteinExistence type="predicted"/>
<reference evidence="1" key="1">
    <citation type="submission" date="2019-08" db="EMBL/GenBank/DDBJ databases">
        <authorList>
            <person name="Kucharzyk K."/>
            <person name="Murdoch R.W."/>
            <person name="Higgins S."/>
            <person name="Loffler F."/>
        </authorList>
    </citation>
    <scope>NUCLEOTIDE SEQUENCE</scope>
</reference>
<organism evidence="1">
    <name type="scientific">bioreactor metagenome</name>
    <dbReference type="NCBI Taxonomy" id="1076179"/>
    <lineage>
        <taxon>unclassified sequences</taxon>
        <taxon>metagenomes</taxon>
        <taxon>ecological metagenomes</taxon>
    </lineage>
</organism>
<gene>
    <name evidence="1" type="ORF">SDC9_200679</name>
</gene>
<dbReference type="Pfam" id="PF17253">
    <property type="entry name" value="DUF5320"/>
    <property type="match status" value="1"/>
</dbReference>
<evidence type="ECO:0000313" key="1">
    <source>
        <dbReference type="EMBL" id="MPN53016.1"/>
    </source>
</evidence>
<evidence type="ECO:0008006" key="2">
    <source>
        <dbReference type="Google" id="ProtNLM"/>
    </source>
</evidence>
<sequence>MMPKRDGTGPMGTGMRMGRGLGLCTGACAANYGAGLGLACRRGFRHGRGNGAPGKETDSKTRAETLQKQRDALQYRLTVLERQLDNL</sequence>
<accession>A0A645IPL8</accession>